<evidence type="ECO:0000313" key="3">
    <source>
        <dbReference type="Proteomes" id="UP000887540"/>
    </source>
</evidence>
<dbReference type="Proteomes" id="UP000887540">
    <property type="component" value="Unplaced"/>
</dbReference>
<keyword evidence="2" id="KW-0472">Membrane</keyword>
<feature type="transmembrane region" description="Helical" evidence="2">
    <location>
        <begin position="131"/>
        <end position="150"/>
    </location>
</feature>
<feature type="compositionally biased region" description="Polar residues" evidence="1">
    <location>
        <begin position="56"/>
        <end position="65"/>
    </location>
</feature>
<dbReference type="AlphaFoldDB" id="A0A914DPV7"/>
<evidence type="ECO:0000256" key="2">
    <source>
        <dbReference type="SAM" id="Phobius"/>
    </source>
</evidence>
<sequence>MQENEDDSDEDSYGEYEEDENPTDNKNQPKNPLNIVPKNQGTWENYEWKWKPATNGDKNQLPEKSTTFEEGHLKVVPKPNEGPTYEVNYYNIDKKPENQEHPGQNGEEVVEIIVHGPDTINDEIENSAEKIVQNNFFIICVFLFSYILLYL</sequence>
<feature type="compositionally biased region" description="Polar residues" evidence="1">
    <location>
        <begin position="24"/>
        <end position="43"/>
    </location>
</feature>
<keyword evidence="2" id="KW-0812">Transmembrane</keyword>
<name>A0A914DPV7_9BILA</name>
<feature type="compositionally biased region" description="Acidic residues" evidence="1">
    <location>
        <begin position="1"/>
        <end position="22"/>
    </location>
</feature>
<proteinExistence type="predicted"/>
<reference evidence="4" key="1">
    <citation type="submission" date="2022-11" db="UniProtKB">
        <authorList>
            <consortium name="WormBaseParasite"/>
        </authorList>
    </citation>
    <scope>IDENTIFICATION</scope>
</reference>
<dbReference type="WBParaSite" id="ACRNAN_scaffold3161.g7317.t1">
    <property type="protein sequence ID" value="ACRNAN_scaffold3161.g7317.t1"/>
    <property type="gene ID" value="ACRNAN_scaffold3161.g7317"/>
</dbReference>
<evidence type="ECO:0000313" key="4">
    <source>
        <dbReference type="WBParaSite" id="ACRNAN_scaffold3161.g7317.t1"/>
    </source>
</evidence>
<evidence type="ECO:0000256" key="1">
    <source>
        <dbReference type="SAM" id="MobiDB-lite"/>
    </source>
</evidence>
<accession>A0A914DPV7</accession>
<protein>
    <submittedName>
        <fullName evidence="4">Uncharacterized protein</fullName>
    </submittedName>
</protein>
<feature type="region of interest" description="Disordered" evidence="1">
    <location>
        <begin position="1"/>
        <end position="85"/>
    </location>
</feature>
<organism evidence="3 4">
    <name type="scientific">Acrobeloides nanus</name>
    <dbReference type="NCBI Taxonomy" id="290746"/>
    <lineage>
        <taxon>Eukaryota</taxon>
        <taxon>Metazoa</taxon>
        <taxon>Ecdysozoa</taxon>
        <taxon>Nematoda</taxon>
        <taxon>Chromadorea</taxon>
        <taxon>Rhabditida</taxon>
        <taxon>Tylenchina</taxon>
        <taxon>Cephalobomorpha</taxon>
        <taxon>Cephaloboidea</taxon>
        <taxon>Cephalobidae</taxon>
        <taxon>Acrobeloides</taxon>
    </lineage>
</organism>
<keyword evidence="3" id="KW-1185">Reference proteome</keyword>
<keyword evidence="2" id="KW-1133">Transmembrane helix</keyword>